<name>A0A2I1NAT0_9BACT</name>
<dbReference type="EMBL" id="PKHU01000003">
    <property type="protein sequence ID" value="PKZ29487.1"/>
    <property type="molecule type" value="Genomic_DNA"/>
</dbReference>
<organism evidence="1 2">
    <name type="scientific">Campylobacter ureolyticus</name>
    <dbReference type="NCBI Taxonomy" id="827"/>
    <lineage>
        <taxon>Bacteria</taxon>
        <taxon>Pseudomonadati</taxon>
        <taxon>Campylobacterota</taxon>
        <taxon>Epsilonproteobacteria</taxon>
        <taxon>Campylobacterales</taxon>
        <taxon>Campylobacteraceae</taxon>
        <taxon>Campylobacter</taxon>
    </lineage>
</organism>
<proteinExistence type="predicted"/>
<sequence length="105" mass="12435">MDELLVKHNIILQKSKNLSLEEFKTRSYKALFGVDLKSNNTILFFRDAKSRFLQKDSLKLIQMAESLAKKENRIVKKKIFFYNSQICSKALEFLKKSGWKCYFVM</sequence>
<reference evidence="1 2" key="1">
    <citation type="submission" date="2017-12" db="EMBL/GenBank/DDBJ databases">
        <title>Phylogenetic diversity of female urinary microbiome.</title>
        <authorList>
            <person name="Thomas-White K."/>
            <person name="Wolfe A.J."/>
        </authorList>
    </citation>
    <scope>NUCLEOTIDE SEQUENCE [LARGE SCALE GENOMIC DNA]</scope>
    <source>
        <strain evidence="1 2">UMB0112</strain>
    </source>
</reference>
<protein>
    <submittedName>
        <fullName evidence="1">Uncharacterized protein</fullName>
    </submittedName>
</protein>
<gene>
    <name evidence="1" type="ORF">CYJ41_03790</name>
</gene>
<evidence type="ECO:0000313" key="2">
    <source>
        <dbReference type="Proteomes" id="UP000234639"/>
    </source>
</evidence>
<comment type="caution">
    <text evidence="1">The sequence shown here is derived from an EMBL/GenBank/DDBJ whole genome shotgun (WGS) entry which is preliminary data.</text>
</comment>
<dbReference type="AlphaFoldDB" id="A0A2I1NAT0"/>
<accession>A0A2I1NAT0</accession>
<dbReference type="RefSeq" id="WP_101637059.1">
    <property type="nucleotide sequence ID" value="NZ_BQNW01000001.1"/>
</dbReference>
<dbReference type="Proteomes" id="UP000234639">
    <property type="component" value="Unassembled WGS sequence"/>
</dbReference>
<evidence type="ECO:0000313" key="1">
    <source>
        <dbReference type="EMBL" id="PKZ29487.1"/>
    </source>
</evidence>